<keyword evidence="1" id="KW-1133">Transmembrane helix</keyword>
<feature type="transmembrane region" description="Helical" evidence="1">
    <location>
        <begin position="198"/>
        <end position="217"/>
    </location>
</feature>
<name>A0A2T5GHH0_9SPHN</name>
<protein>
    <submittedName>
        <fullName evidence="2">Putative iron-regulated membrane protein</fullName>
    </submittedName>
</protein>
<accession>A0A2T5GHH0</accession>
<reference evidence="2 3" key="1">
    <citation type="submission" date="2018-04" db="EMBL/GenBank/DDBJ databases">
        <title>Genomic Encyclopedia of Type Strains, Phase III (KMG-III): the genomes of soil and plant-associated and newly described type strains.</title>
        <authorList>
            <person name="Whitman W."/>
        </authorList>
    </citation>
    <scope>NUCLEOTIDE SEQUENCE [LARGE SCALE GENOMIC DNA]</scope>
    <source>
        <strain evidence="2 3">MA101b</strain>
    </source>
</reference>
<evidence type="ECO:0000313" key="3">
    <source>
        <dbReference type="Proteomes" id="UP000244189"/>
    </source>
</evidence>
<feature type="transmembrane region" description="Helical" evidence="1">
    <location>
        <begin position="341"/>
        <end position="361"/>
    </location>
</feature>
<dbReference type="PANTHER" id="PTHR34219">
    <property type="entry name" value="IRON-REGULATED INNER MEMBRANE PROTEIN-RELATED"/>
    <property type="match status" value="1"/>
</dbReference>
<proteinExistence type="predicted"/>
<organism evidence="2 3">
    <name type="scientific">Sphingomonas aurantiaca</name>
    <dbReference type="NCBI Taxonomy" id="185949"/>
    <lineage>
        <taxon>Bacteria</taxon>
        <taxon>Pseudomonadati</taxon>
        <taxon>Pseudomonadota</taxon>
        <taxon>Alphaproteobacteria</taxon>
        <taxon>Sphingomonadales</taxon>
        <taxon>Sphingomonadaceae</taxon>
        <taxon>Sphingomonas</taxon>
    </lineage>
</organism>
<keyword evidence="3" id="KW-1185">Reference proteome</keyword>
<dbReference type="EMBL" id="QAOG01000007">
    <property type="protein sequence ID" value="PTQ58776.1"/>
    <property type="molecule type" value="Genomic_DNA"/>
</dbReference>
<dbReference type="Proteomes" id="UP000244189">
    <property type="component" value="Unassembled WGS sequence"/>
</dbReference>
<dbReference type="AlphaFoldDB" id="A0A2T5GHH0"/>
<comment type="caution">
    <text evidence="2">The sequence shown here is derived from an EMBL/GenBank/DDBJ whole genome shotgun (WGS) entry which is preliminary data.</text>
</comment>
<keyword evidence="1" id="KW-0812">Transmembrane</keyword>
<evidence type="ECO:0000313" key="2">
    <source>
        <dbReference type="EMBL" id="PTQ58776.1"/>
    </source>
</evidence>
<keyword evidence="1" id="KW-0472">Membrane</keyword>
<feature type="transmembrane region" description="Helical" evidence="1">
    <location>
        <begin position="16"/>
        <end position="39"/>
    </location>
</feature>
<feature type="transmembrane region" description="Helical" evidence="1">
    <location>
        <begin position="149"/>
        <end position="170"/>
    </location>
</feature>
<evidence type="ECO:0000256" key="1">
    <source>
        <dbReference type="SAM" id="Phobius"/>
    </source>
</evidence>
<gene>
    <name evidence="2" type="ORF">C8J26_3647</name>
</gene>
<dbReference type="Pfam" id="PF03929">
    <property type="entry name" value="PepSY_TM"/>
    <property type="match status" value="1"/>
</dbReference>
<sequence length="386" mass="42773">MATRPSLRVTMRRVHLWLGLTIGVLFAFAGLTGSLLVFYPEIDAVLSPALRAVPTGAHPASWQAVVDTLHREHPARTGAWRIEVSGEGGAIPVRYYTPKETTGRAFAPLLAWVDPVRLTTIRTGFWGDTLVTWIYDLHYRLLLEEPGGIAMGIAGIVMLVLLASGIWAWWPRAGGWWRAVRFKTHALPIRRLYDWHKLTGLAGLILLLVVTATGVMLDLPDQTRPIIASVSPLYQTPKPAVMLGSTRLTIDALIMRARRRFPDGALAWIETPATPTGAVRINLARPGEPSRRFPRTNVWFDPHDGRILAVRDGRAESGGDTVLNWLHPLHGGEAFGLTGRLLALVAGILPTILFTTGFMRWSRRRNNSERRTLAKFAGPNERPRGT</sequence>
<dbReference type="RefSeq" id="WP_208631453.1">
    <property type="nucleotide sequence ID" value="NZ_QAOG01000007.1"/>
</dbReference>
<dbReference type="InterPro" id="IPR005625">
    <property type="entry name" value="PepSY-ass_TM"/>
</dbReference>